<organism evidence="1 2">
    <name type="scientific">Acinetobacter thutiue</name>
    <dbReference type="NCBI Taxonomy" id="2998078"/>
    <lineage>
        <taxon>Bacteria</taxon>
        <taxon>Pseudomonadati</taxon>
        <taxon>Pseudomonadota</taxon>
        <taxon>Gammaproteobacteria</taxon>
        <taxon>Moraxellales</taxon>
        <taxon>Moraxellaceae</taxon>
        <taxon>Acinetobacter</taxon>
    </lineage>
</organism>
<dbReference type="Proteomes" id="UP001168524">
    <property type="component" value="Unassembled WGS sequence"/>
</dbReference>
<sequence length="69" mass="7849">MFHLGDLVVLKKGYDLVLEVANFNVQECCDVWNEDDYFLGISFSELRYATAEECDAGHRITSGNDLVMQ</sequence>
<comment type="caution">
    <text evidence="1">The sequence shown here is derived from an EMBL/GenBank/DDBJ whole genome shotgun (WGS) entry which is preliminary data.</text>
</comment>
<accession>A0ABT7WJ47</accession>
<keyword evidence="2" id="KW-1185">Reference proteome</keyword>
<proteinExistence type="predicted"/>
<dbReference type="EMBL" id="JAUDZE010000001">
    <property type="protein sequence ID" value="MDN0012705.1"/>
    <property type="molecule type" value="Genomic_DNA"/>
</dbReference>
<evidence type="ECO:0000313" key="2">
    <source>
        <dbReference type="Proteomes" id="UP001168524"/>
    </source>
</evidence>
<gene>
    <name evidence="1" type="ORF">QTA56_00440</name>
</gene>
<protein>
    <submittedName>
        <fullName evidence="1">Uncharacterized protein</fullName>
    </submittedName>
</protein>
<name>A0ABT7WJ47_9GAMM</name>
<reference evidence="1" key="1">
    <citation type="submission" date="2023-06" db="EMBL/GenBank/DDBJ databases">
        <title>Two novel species of Acinetobacter isolated from motorbike repairing workshop in Vietnam.</title>
        <authorList>
            <person name="Le N.T.T."/>
        </authorList>
    </citation>
    <scope>NUCLEOTIDE SEQUENCE</scope>
    <source>
        <strain evidence="1">VNH17</strain>
    </source>
</reference>
<evidence type="ECO:0000313" key="1">
    <source>
        <dbReference type="EMBL" id="MDN0012705.1"/>
    </source>
</evidence>
<dbReference type="RefSeq" id="WP_267978999.1">
    <property type="nucleotide sequence ID" value="NZ_JAPQKF010000001.1"/>
</dbReference>